<dbReference type="AlphaFoldDB" id="A0A8C8BU65"/>
<reference evidence="6" key="1">
    <citation type="submission" date="2025-08" db="UniProtKB">
        <authorList>
            <consortium name="Ensembl"/>
        </authorList>
    </citation>
    <scope>IDENTIFICATION</scope>
</reference>
<dbReference type="PROSITE" id="PS00018">
    <property type="entry name" value="EF_HAND_1"/>
    <property type="match status" value="2"/>
</dbReference>
<dbReference type="InterPro" id="IPR050230">
    <property type="entry name" value="CALM/Myosin/TropC-like"/>
</dbReference>
<evidence type="ECO:0000256" key="1">
    <source>
        <dbReference type="ARBA" id="ARBA00022723"/>
    </source>
</evidence>
<feature type="domain" description="EF-hand" evidence="5">
    <location>
        <begin position="228"/>
        <end position="261"/>
    </location>
</feature>
<feature type="chain" id="PRO_5034409191" evidence="4">
    <location>
        <begin position="28"/>
        <end position="261"/>
    </location>
</feature>
<dbReference type="InterPro" id="IPR018247">
    <property type="entry name" value="EF_Hand_1_Ca_BS"/>
</dbReference>
<dbReference type="Gene3D" id="1.10.238.10">
    <property type="entry name" value="EF-hand"/>
    <property type="match status" value="2"/>
</dbReference>
<dbReference type="PANTHER" id="PTHR23048">
    <property type="entry name" value="MYOSIN LIGHT CHAIN 1, 3"/>
    <property type="match status" value="1"/>
</dbReference>
<dbReference type="GO" id="GO:0016460">
    <property type="term" value="C:myosin II complex"/>
    <property type="evidence" value="ECO:0007669"/>
    <property type="project" value="TreeGrafter"/>
</dbReference>
<dbReference type="SUPFAM" id="SSF47473">
    <property type="entry name" value="EF-hand"/>
    <property type="match status" value="1"/>
</dbReference>
<evidence type="ECO:0000256" key="3">
    <source>
        <dbReference type="ARBA" id="ARBA00022837"/>
    </source>
</evidence>
<keyword evidence="1" id="KW-0479">Metal-binding</keyword>
<proteinExistence type="predicted"/>
<sequence length="261" mass="30152">LQVFFLTGSSSTLILLLVFINQNTCFGFILDGGVEVSFSFHKGIVDSKCYFKLAGQAGKRLNKGGSDLCSYGEFLIGGRHYLLWYLPRKNQLHLISFLYRNELSVDKTKKKKRRELTEEQKQEIKDAFELFDTDKDRAINYHELKVAMRALGFDVKKADVLKILKDYDREATGKITFEDFNEVVTDWILDRDPQEEILKAFKLFDDDDSGKISLRNLRRVARELGENMSDEELRAMIEEFDKDGDGEINQEEFIAIMTGDI</sequence>
<reference evidence="6" key="2">
    <citation type="submission" date="2025-09" db="UniProtKB">
        <authorList>
            <consortium name="Ensembl"/>
        </authorList>
    </citation>
    <scope>IDENTIFICATION</scope>
</reference>
<dbReference type="PANTHER" id="PTHR23048:SF48">
    <property type="entry name" value="CENTRIN 3"/>
    <property type="match status" value="1"/>
</dbReference>
<dbReference type="SMART" id="SM00054">
    <property type="entry name" value="EFh"/>
    <property type="match status" value="4"/>
</dbReference>
<dbReference type="FunFam" id="1.10.238.10:FF:000122">
    <property type="entry name" value="Centrin 3"/>
    <property type="match status" value="1"/>
</dbReference>
<name>A0A8C8BU65_9STRI</name>
<dbReference type="PROSITE" id="PS50222">
    <property type="entry name" value="EF_HAND_2"/>
    <property type="match status" value="4"/>
</dbReference>
<evidence type="ECO:0000313" key="7">
    <source>
        <dbReference type="Proteomes" id="UP000694552"/>
    </source>
</evidence>
<dbReference type="FunFam" id="1.10.238.10:FF:000152">
    <property type="entry name" value="Centrin 3"/>
    <property type="match status" value="1"/>
</dbReference>
<protein>
    <submittedName>
        <fullName evidence="6">Centrin 3</fullName>
    </submittedName>
</protein>
<dbReference type="Pfam" id="PF13499">
    <property type="entry name" value="EF-hand_7"/>
    <property type="match status" value="2"/>
</dbReference>
<evidence type="ECO:0000256" key="4">
    <source>
        <dbReference type="SAM" id="SignalP"/>
    </source>
</evidence>
<dbReference type="Ensembl" id="ENSOSUT00000023412.1">
    <property type="protein sequence ID" value="ENSOSUP00000022717.1"/>
    <property type="gene ID" value="ENSOSUG00000015604.1"/>
</dbReference>
<dbReference type="Proteomes" id="UP000694552">
    <property type="component" value="Unplaced"/>
</dbReference>
<keyword evidence="2" id="KW-0677">Repeat</keyword>
<keyword evidence="4" id="KW-0732">Signal</keyword>
<keyword evidence="7" id="KW-1185">Reference proteome</keyword>
<evidence type="ECO:0000256" key="2">
    <source>
        <dbReference type="ARBA" id="ARBA00022737"/>
    </source>
</evidence>
<feature type="domain" description="EF-hand" evidence="5">
    <location>
        <begin position="192"/>
        <end position="227"/>
    </location>
</feature>
<dbReference type="GO" id="GO:0005509">
    <property type="term" value="F:calcium ion binding"/>
    <property type="evidence" value="ECO:0007669"/>
    <property type="project" value="InterPro"/>
</dbReference>
<keyword evidence="3" id="KW-0106">Calcium</keyword>
<accession>A0A8C8BU65</accession>
<feature type="domain" description="EF-hand" evidence="5">
    <location>
        <begin position="119"/>
        <end position="154"/>
    </location>
</feature>
<dbReference type="InterPro" id="IPR011992">
    <property type="entry name" value="EF-hand-dom_pair"/>
</dbReference>
<evidence type="ECO:0000313" key="6">
    <source>
        <dbReference type="Ensembl" id="ENSOSUP00000022717.1"/>
    </source>
</evidence>
<feature type="signal peptide" evidence="4">
    <location>
        <begin position="1"/>
        <end position="27"/>
    </location>
</feature>
<organism evidence="6 7">
    <name type="scientific">Otus sunia</name>
    <name type="common">Oriental scops-owl</name>
    <dbReference type="NCBI Taxonomy" id="257818"/>
    <lineage>
        <taxon>Eukaryota</taxon>
        <taxon>Metazoa</taxon>
        <taxon>Chordata</taxon>
        <taxon>Craniata</taxon>
        <taxon>Vertebrata</taxon>
        <taxon>Euteleostomi</taxon>
        <taxon>Archelosauria</taxon>
        <taxon>Archosauria</taxon>
        <taxon>Dinosauria</taxon>
        <taxon>Saurischia</taxon>
        <taxon>Theropoda</taxon>
        <taxon>Coelurosauria</taxon>
        <taxon>Aves</taxon>
        <taxon>Neognathae</taxon>
        <taxon>Neoaves</taxon>
        <taxon>Telluraves</taxon>
        <taxon>Strigiformes</taxon>
        <taxon>Strigidae</taxon>
        <taxon>Otus</taxon>
    </lineage>
</organism>
<feature type="domain" description="EF-hand" evidence="5">
    <location>
        <begin position="155"/>
        <end position="190"/>
    </location>
</feature>
<dbReference type="InterPro" id="IPR002048">
    <property type="entry name" value="EF_hand_dom"/>
</dbReference>
<dbReference type="CDD" id="cd00051">
    <property type="entry name" value="EFh"/>
    <property type="match status" value="2"/>
</dbReference>
<evidence type="ECO:0000259" key="5">
    <source>
        <dbReference type="PROSITE" id="PS50222"/>
    </source>
</evidence>